<feature type="compositionally biased region" description="Polar residues" evidence="1">
    <location>
        <begin position="320"/>
        <end position="333"/>
    </location>
</feature>
<dbReference type="OrthoDB" id="263178at2759"/>
<accession>A0A0N0P6Q1</accession>
<name>A0A0N0P6Q1_LEPSE</name>
<dbReference type="VEuPathDB" id="TriTrypDB:Lsey_0089_0270"/>
<proteinExistence type="predicted"/>
<feature type="region of interest" description="Disordered" evidence="1">
    <location>
        <begin position="320"/>
        <end position="383"/>
    </location>
</feature>
<comment type="caution">
    <text evidence="2">The sequence shown here is derived from an EMBL/GenBank/DDBJ whole genome shotgun (WGS) entry which is preliminary data.</text>
</comment>
<feature type="compositionally biased region" description="Basic and acidic residues" evidence="1">
    <location>
        <begin position="67"/>
        <end position="78"/>
    </location>
</feature>
<feature type="compositionally biased region" description="Basic and acidic residues" evidence="1">
    <location>
        <begin position="43"/>
        <end position="59"/>
    </location>
</feature>
<dbReference type="OMA" id="NSICIHT"/>
<evidence type="ECO:0000313" key="2">
    <source>
        <dbReference type="EMBL" id="KPI87427.1"/>
    </source>
</evidence>
<feature type="compositionally biased region" description="Basic residues" evidence="1">
    <location>
        <begin position="357"/>
        <end position="369"/>
    </location>
</feature>
<protein>
    <submittedName>
        <fullName evidence="2">Uncharacterized protein</fullName>
    </submittedName>
</protein>
<dbReference type="AlphaFoldDB" id="A0A0N0P6Q1"/>
<feature type="region of interest" description="Disordered" evidence="1">
    <location>
        <begin position="132"/>
        <end position="151"/>
    </location>
</feature>
<reference evidence="2 3" key="1">
    <citation type="journal article" date="2015" name="PLoS Pathog.">
        <title>Leptomonas seymouri: Adaptations to the Dixenous Life Cycle Analyzed by Genome Sequencing, Transcriptome Profiling and Co-infection with Leishmania donovani.</title>
        <authorList>
            <person name="Kraeva N."/>
            <person name="Butenko A."/>
            <person name="Hlavacova J."/>
            <person name="Kostygov A."/>
            <person name="Myskova J."/>
            <person name="Grybchuk D."/>
            <person name="Lestinova T."/>
            <person name="Votypka J."/>
            <person name="Volf P."/>
            <person name="Opperdoes F."/>
            <person name="Flegontov P."/>
            <person name="Lukes J."/>
            <person name="Yurchenko V."/>
        </authorList>
    </citation>
    <scope>NUCLEOTIDE SEQUENCE [LARGE SCALE GENOMIC DNA]</scope>
    <source>
        <strain evidence="2 3">ATCC 30220</strain>
    </source>
</reference>
<evidence type="ECO:0000256" key="1">
    <source>
        <dbReference type="SAM" id="MobiDB-lite"/>
    </source>
</evidence>
<gene>
    <name evidence="2" type="ORF">ABL78_3511</name>
</gene>
<dbReference type="EMBL" id="LJSK01000089">
    <property type="protein sequence ID" value="KPI87427.1"/>
    <property type="molecule type" value="Genomic_DNA"/>
</dbReference>
<evidence type="ECO:0000313" key="3">
    <source>
        <dbReference type="Proteomes" id="UP000038009"/>
    </source>
</evidence>
<sequence>MLSYKAQQIFEAIAVEKPIVNSAAPAEEVCVLATVVEPPAQKPKADDAAHNPLEERPILDQDGANDDGARRNDPEGRRGRTFKSTDGPALLWTMDEEAVLKRSSEAGLRRIRTRLENLLLGVSHALRIRETCGGPLEPDESRSGSAGLSKHRPSLDFAESVLVADHAIRRIVGEAFYAFEEDEVVQMVQLCSLADRGPGDCDELVRNAVVVLQALTHGGEAVRNVKHFRKFVTAYREEIASEQWSHDYVTALRSLAVGFLREPFAIMEAHSSSINQIVENEALYVGLLRLCGERPLGNTPYPKEMPDSLGASLLSVQPSSAAPSRQLCQQHQYATRADPNKSHASSSAKHSSIYIHTPKKSNTHTRARRPLSAPQQHRHQLSMPSAEDLENAIELLIGSSSSNYTLLPNKPGPLKDSFVDPTPAQLHEVQEPANKADPAITSELRASASCARTEKPKPVYEPLAGVPQRLSLHRGRVASVSHY</sequence>
<organism evidence="2 3">
    <name type="scientific">Leptomonas seymouri</name>
    <dbReference type="NCBI Taxonomy" id="5684"/>
    <lineage>
        <taxon>Eukaryota</taxon>
        <taxon>Discoba</taxon>
        <taxon>Euglenozoa</taxon>
        <taxon>Kinetoplastea</taxon>
        <taxon>Metakinetoplastina</taxon>
        <taxon>Trypanosomatida</taxon>
        <taxon>Trypanosomatidae</taxon>
        <taxon>Leishmaniinae</taxon>
        <taxon>Leptomonas</taxon>
    </lineage>
</organism>
<feature type="compositionally biased region" description="Low complexity" evidence="1">
    <location>
        <begin position="342"/>
        <end position="352"/>
    </location>
</feature>
<dbReference type="Proteomes" id="UP000038009">
    <property type="component" value="Unassembled WGS sequence"/>
</dbReference>
<keyword evidence="3" id="KW-1185">Reference proteome</keyword>
<feature type="region of interest" description="Disordered" evidence="1">
    <location>
        <begin position="40"/>
        <end position="86"/>
    </location>
</feature>